<dbReference type="HAMAP" id="MF_00260">
    <property type="entry name" value="Porphobil_deam"/>
    <property type="match status" value="1"/>
</dbReference>
<reference evidence="11 12" key="1">
    <citation type="journal article" date="2011" name="Genome Biol. Evol.">
        <title>Reductive evolution of bacterial genome in insect gut environment.</title>
        <authorList>
            <person name="Nikoh N."/>
            <person name="Hosokawa T."/>
            <person name="Ohshima K."/>
            <person name="Hattori M."/>
            <person name="Fukatsu T."/>
        </authorList>
    </citation>
    <scope>NUCLEOTIDE SEQUENCE [LARGE SCALE GENOMIC DNA]</scope>
    <source>
        <strain evidence="11 12">Mpkobe</strain>
    </source>
</reference>
<dbReference type="GO" id="GO:0004418">
    <property type="term" value="F:hydroxymethylbilane synthase activity"/>
    <property type="evidence" value="ECO:0007669"/>
    <property type="project" value="UniProtKB-UniRule"/>
</dbReference>
<feature type="domain" description="Porphobilinogen deaminase C-terminal" evidence="10">
    <location>
        <begin position="230"/>
        <end position="299"/>
    </location>
</feature>
<evidence type="ECO:0000313" key="11">
    <source>
        <dbReference type="EMBL" id="BAH83463.1"/>
    </source>
</evidence>
<evidence type="ECO:0000313" key="12">
    <source>
        <dbReference type="Proteomes" id="UP000061704"/>
    </source>
</evidence>
<keyword evidence="5 8" id="KW-0808">Transferase</keyword>
<dbReference type="KEGG" id="icp:ICMP_631"/>
<protein>
    <recommendedName>
        <fullName evidence="8">Porphobilinogen deaminase</fullName>
        <shortName evidence="8">PBG</shortName>
        <ecNumber evidence="8">2.5.1.61</ecNumber>
    </recommendedName>
    <alternativeName>
        <fullName evidence="8">Hydroxymethylbilane synthase</fullName>
        <shortName evidence="8">HMBS</shortName>
    </alternativeName>
    <alternativeName>
        <fullName evidence="8">Pre-uroporphyrinogen synthase</fullName>
    </alternativeName>
</protein>
<dbReference type="PANTHER" id="PTHR11557:SF0">
    <property type="entry name" value="PORPHOBILINOGEN DEAMINASE"/>
    <property type="match status" value="1"/>
</dbReference>
<feature type="domain" description="Porphobilinogen deaminase N-terminal" evidence="9">
    <location>
        <begin position="11"/>
        <end position="216"/>
    </location>
</feature>
<dbReference type="NCBIfam" id="TIGR00212">
    <property type="entry name" value="hemC"/>
    <property type="match status" value="1"/>
</dbReference>
<dbReference type="Pfam" id="PF03900">
    <property type="entry name" value="Porphobil_deamC"/>
    <property type="match status" value="1"/>
</dbReference>
<proteinExistence type="inferred from homology"/>
<dbReference type="InterPro" id="IPR036803">
    <property type="entry name" value="Porphobilinogen_deaminase_C_sf"/>
</dbReference>
<dbReference type="Gene3D" id="3.40.190.10">
    <property type="entry name" value="Periplasmic binding protein-like II"/>
    <property type="match status" value="2"/>
</dbReference>
<dbReference type="CDD" id="cd13646">
    <property type="entry name" value="PBP2_EcHMBS_like"/>
    <property type="match status" value="1"/>
</dbReference>
<dbReference type="GO" id="GO:0006782">
    <property type="term" value="P:protoporphyrinogen IX biosynthetic process"/>
    <property type="evidence" value="ECO:0007669"/>
    <property type="project" value="UniProtKB-UniRule"/>
</dbReference>
<comment type="miscellaneous">
    <text evidence="8">The porphobilinogen subunits are added to the dipyrromethane group.</text>
</comment>
<dbReference type="AlphaFoldDB" id="C5WDQ7"/>
<comment type="catalytic activity">
    <reaction evidence="7 8">
        <text>4 porphobilinogen + H2O = hydroxymethylbilane + 4 NH4(+)</text>
        <dbReference type="Rhea" id="RHEA:13185"/>
        <dbReference type="ChEBI" id="CHEBI:15377"/>
        <dbReference type="ChEBI" id="CHEBI:28938"/>
        <dbReference type="ChEBI" id="CHEBI:57845"/>
        <dbReference type="ChEBI" id="CHEBI:58126"/>
        <dbReference type="EC" id="2.5.1.61"/>
    </reaction>
</comment>
<dbReference type="UniPathway" id="UPA00251">
    <property type="reaction ID" value="UER00319"/>
</dbReference>
<comment type="pathway">
    <text evidence="2">Porphyrin-containing compound metabolism; protoporphyrin-IX biosynthesis; coproporphyrinogen-III from 5-aminolevulinate: step 2/4.</text>
</comment>
<dbReference type="PANTHER" id="PTHR11557">
    <property type="entry name" value="PORPHOBILINOGEN DEAMINASE"/>
    <property type="match status" value="1"/>
</dbReference>
<dbReference type="Pfam" id="PF01379">
    <property type="entry name" value="Porphobil_deam"/>
    <property type="match status" value="1"/>
</dbReference>
<dbReference type="FunFam" id="3.40.190.10:FF:000004">
    <property type="entry name" value="Porphobilinogen deaminase"/>
    <property type="match status" value="1"/>
</dbReference>
<dbReference type="EMBL" id="AP010872">
    <property type="protein sequence ID" value="BAH83463.1"/>
    <property type="molecule type" value="Genomic_DNA"/>
</dbReference>
<gene>
    <name evidence="8 11" type="primary">hemC</name>
    <name evidence="11" type="ORF">ICMP_631</name>
</gene>
<evidence type="ECO:0000259" key="9">
    <source>
        <dbReference type="Pfam" id="PF01379"/>
    </source>
</evidence>
<dbReference type="HOGENOM" id="CLU_019704_0_2_6"/>
<dbReference type="InterPro" id="IPR022418">
    <property type="entry name" value="Porphobilinogen_deaminase_C"/>
</dbReference>
<comment type="function">
    <text evidence="1 8">Tetrapolymerization of the monopyrrole PBG into the hydroxymethylbilane pre-uroporphyrinogen in several discrete steps.</text>
</comment>
<accession>C5WDQ7</accession>
<evidence type="ECO:0000256" key="2">
    <source>
        <dbReference type="ARBA" id="ARBA00004735"/>
    </source>
</evidence>
<name>C5WDQ7_9ENTR</name>
<dbReference type="GO" id="GO:0005737">
    <property type="term" value="C:cytoplasm"/>
    <property type="evidence" value="ECO:0007669"/>
    <property type="project" value="UniProtKB-UniRule"/>
</dbReference>
<evidence type="ECO:0000256" key="8">
    <source>
        <dbReference type="HAMAP-Rule" id="MF_00260"/>
    </source>
</evidence>
<dbReference type="InterPro" id="IPR022417">
    <property type="entry name" value="Porphobilin_deaminase_N"/>
</dbReference>
<dbReference type="SUPFAM" id="SSF53850">
    <property type="entry name" value="Periplasmic binding protein-like II"/>
    <property type="match status" value="1"/>
</dbReference>
<comment type="cofactor">
    <cofactor evidence="8">
        <name>dipyrromethane</name>
        <dbReference type="ChEBI" id="CHEBI:60342"/>
    </cofactor>
    <text evidence="8">Binds 1 dipyrromethane group covalently.</text>
</comment>
<evidence type="ECO:0000259" key="10">
    <source>
        <dbReference type="Pfam" id="PF03900"/>
    </source>
</evidence>
<comment type="subunit">
    <text evidence="4 8">Monomer.</text>
</comment>
<organism evidence="11 12">
    <name type="scientific">Candidatus Ishikawaella capsulata Mpkobe</name>
    <dbReference type="NCBI Taxonomy" id="476281"/>
    <lineage>
        <taxon>Bacteria</taxon>
        <taxon>Pseudomonadati</taxon>
        <taxon>Pseudomonadota</taxon>
        <taxon>Gammaproteobacteria</taxon>
        <taxon>Enterobacterales</taxon>
        <taxon>Enterobacteriaceae</taxon>
        <taxon>Candidatus Ishikawella</taxon>
    </lineage>
</organism>
<dbReference type="FunFam" id="3.40.190.10:FF:000005">
    <property type="entry name" value="Porphobilinogen deaminase"/>
    <property type="match status" value="1"/>
</dbReference>
<dbReference type="Gene3D" id="3.30.160.40">
    <property type="entry name" value="Porphobilinogen deaminase, C-terminal domain"/>
    <property type="match status" value="1"/>
</dbReference>
<evidence type="ECO:0000256" key="6">
    <source>
        <dbReference type="ARBA" id="ARBA00023244"/>
    </source>
</evidence>
<sequence>MIIFTMKNKFKIATRKSPLALWQAKYIQNCLASAYSNIHIELLPIVTKGDILIEHPLTQLGGKSLFVKELELAIIEQRADLAVHSMKDVPLYFPPGLGLVSICKRENPHDAFVSNLYSSINTLPYGAIVGTSSLRRQCQLMSYRSDLVIKPLRGNIDTRLSKLDNGEYDAIILAYAGLKRLGLDHRVQLILSSDIFLPAVGQGAIGIECQLNNKRLIELLKIIHHDDTAICIKAERALNTRLGGTCQVPIGSFAILEGDQIWLRSKIGLPDGTNMVSAERRGHKKLAEQIGTLLAEEMLDLGAYDILQKIRKGNT</sequence>
<evidence type="ECO:0000256" key="7">
    <source>
        <dbReference type="ARBA" id="ARBA00048169"/>
    </source>
</evidence>
<dbReference type="FunFam" id="3.30.160.40:FF:000002">
    <property type="entry name" value="Porphobilinogen deaminase"/>
    <property type="match status" value="1"/>
</dbReference>
<dbReference type="SUPFAM" id="SSF54782">
    <property type="entry name" value="Porphobilinogen deaminase (hydroxymethylbilane synthase), C-terminal domain"/>
    <property type="match status" value="1"/>
</dbReference>
<evidence type="ECO:0000256" key="3">
    <source>
        <dbReference type="ARBA" id="ARBA00005638"/>
    </source>
</evidence>
<dbReference type="STRING" id="476281.ICMP_631"/>
<keyword evidence="12" id="KW-1185">Reference proteome</keyword>
<evidence type="ECO:0000256" key="1">
    <source>
        <dbReference type="ARBA" id="ARBA00002869"/>
    </source>
</evidence>
<dbReference type="PRINTS" id="PR00151">
    <property type="entry name" value="PORPHBDMNASE"/>
</dbReference>
<keyword evidence="6 8" id="KW-0627">Porphyrin biosynthesis</keyword>
<dbReference type="Proteomes" id="UP000061704">
    <property type="component" value="Chromosome"/>
</dbReference>
<evidence type="ECO:0000256" key="4">
    <source>
        <dbReference type="ARBA" id="ARBA00011245"/>
    </source>
</evidence>
<dbReference type="EC" id="2.5.1.61" evidence="8"/>
<dbReference type="InterPro" id="IPR000860">
    <property type="entry name" value="HemC"/>
</dbReference>
<comment type="similarity">
    <text evidence="3 8">Belongs to the HMBS family.</text>
</comment>
<feature type="modified residue" description="S-(dipyrrolylmethanemethyl)cysteine" evidence="8">
    <location>
        <position position="246"/>
    </location>
</feature>
<evidence type="ECO:0000256" key="5">
    <source>
        <dbReference type="ARBA" id="ARBA00022679"/>
    </source>
</evidence>
<dbReference type="PIRSF" id="PIRSF001438">
    <property type="entry name" value="4pyrrol_synth_OHMeBilane_synth"/>
    <property type="match status" value="1"/>
</dbReference>